<dbReference type="Gene3D" id="3.30.450.40">
    <property type="match status" value="1"/>
</dbReference>
<dbReference type="InterPro" id="IPR029016">
    <property type="entry name" value="GAF-like_dom_sf"/>
</dbReference>
<accession>A0A1B7LJ01</accession>
<protein>
    <recommendedName>
        <fullName evidence="5">Glycerol operon regulatory protein</fullName>
    </recommendedName>
</protein>
<dbReference type="RefSeq" id="WP_066666271.1">
    <property type="nucleotide sequence ID" value="NZ_LYVF01000013.1"/>
</dbReference>
<feature type="domain" description="IclR-ED" evidence="7">
    <location>
        <begin position="78"/>
        <end position="261"/>
    </location>
</feature>
<evidence type="ECO:0000259" key="6">
    <source>
        <dbReference type="PROSITE" id="PS51077"/>
    </source>
</evidence>
<keyword evidence="2" id="KW-0238">DNA-binding</keyword>
<dbReference type="PANTHER" id="PTHR30136:SF24">
    <property type="entry name" value="HTH-TYPE TRANSCRIPTIONAL REPRESSOR ALLR"/>
    <property type="match status" value="1"/>
</dbReference>
<evidence type="ECO:0000256" key="4">
    <source>
        <dbReference type="ARBA" id="ARBA00058938"/>
    </source>
</evidence>
<dbReference type="Pfam" id="PF09339">
    <property type="entry name" value="HTH_IclR"/>
    <property type="match status" value="1"/>
</dbReference>
<dbReference type="EMBL" id="LYVF01000013">
    <property type="protein sequence ID" value="OAT86544.1"/>
    <property type="molecule type" value="Genomic_DNA"/>
</dbReference>
<feature type="domain" description="HTH iclR-type" evidence="6">
    <location>
        <begin position="15"/>
        <end position="77"/>
    </location>
</feature>
<dbReference type="GO" id="GO:0003677">
    <property type="term" value="F:DNA binding"/>
    <property type="evidence" value="ECO:0007669"/>
    <property type="project" value="UniProtKB-KW"/>
</dbReference>
<reference evidence="8 9" key="1">
    <citation type="submission" date="2016-04" db="EMBL/GenBank/DDBJ databases">
        <authorList>
            <person name="Evans L.H."/>
            <person name="Alamgir A."/>
            <person name="Owens N."/>
            <person name="Weber N.D."/>
            <person name="Virtaneva K."/>
            <person name="Barbian K."/>
            <person name="Babar A."/>
            <person name="Rosenke K."/>
        </authorList>
    </citation>
    <scope>NUCLEOTIDE SEQUENCE [LARGE SCALE GENOMIC DNA]</scope>
    <source>
        <strain evidence="8 9">LMa1</strain>
    </source>
</reference>
<dbReference type="SMART" id="SM00346">
    <property type="entry name" value="HTH_ICLR"/>
    <property type="match status" value="1"/>
</dbReference>
<proteinExistence type="predicted"/>
<dbReference type="InterPro" id="IPR005471">
    <property type="entry name" value="Tscrpt_reg_IclR_N"/>
</dbReference>
<dbReference type="GO" id="GO:0045892">
    <property type="term" value="P:negative regulation of DNA-templated transcription"/>
    <property type="evidence" value="ECO:0007669"/>
    <property type="project" value="TreeGrafter"/>
</dbReference>
<evidence type="ECO:0000256" key="5">
    <source>
        <dbReference type="ARBA" id="ARBA00070406"/>
    </source>
</evidence>
<gene>
    <name evidence="8" type="ORF">A6M21_02890</name>
</gene>
<keyword evidence="1" id="KW-0805">Transcription regulation</keyword>
<evidence type="ECO:0000256" key="2">
    <source>
        <dbReference type="ARBA" id="ARBA00023125"/>
    </source>
</evidence>
<comment type="caution">
    <text evidence="8">The sequence shown here is derived from an EMBL/GenBank/DDBJ whole genome shotgun (WGS) entry which is preliminary data.</text>
</comment>
<dbReference type="InterPro" id="IPR014757">
    <property type="entry name" value="Tscrpt_reg_IclR_C"/>
</dbReference>
<dbReference type="InterPro" id="IPR036390">
    <property type="entry name" value="WH_DNA-bd_sf"/>
</dbReference>
<dbReference type="SUPFAM" id="SSF55781">
    <property type="entry name" value="GAF domain-like"/>
    <property type="match status" value="1"/>
</dbReference>
<dbReference type="Pfam" id="PF01614">
    <property type="entry name" value="IclR_C"/>
    <property type="match status" value="1"/>
</dbReference>
<dbReference type="InterPro" id="IPR050707">
    <property type="entry name" value="HTH_MetabolicPath_Reg"/>
</dbReference>
<name>A0A1B7LJ01_9FIRM</name>
<sequence length="273" mass="29366">MPANGQMKTAEGTQIRSVAKALMIIDYMASVQGELPLAKIAARLGMAKSTAHGLLATLKDFGYIEQSPFTGNYKLGMRLFEIGNIVGNSLDVRTVAVPYIQQLVGEIEETVHLAVLDKGEVLYIDKRESHQSLRIVSQVGMRLPAHCTGVGKALLAYLPESELKRVIAAKGLPRYTKQTITEAQKLGNELRQVKERGYAVDNEEIMDSLRCVAAPVFDHSGRACAAISVSGPVARLAKERFELAVTSVTRAAADISAALGYRPAAVGSDLLGT</sequence>
<keyword evidence="9" id="KW-1185">Reference proteome</keyword>
<dbReference type="InterPro" id="IPR036388">
    <property type="entry name" value="WH-like_DNA-bd_sf"/>
</dbReference>
<dbReference type="AlphaFoldDB" id="A0A1B7LJ01"/>
<dbReference type="Gene3D" id="1.10.10.10">
    <property type="entry name" value="Winged helix-like DNA-binding domain superfamily/Winged helix DNA-binding domain"/>
    <property type="match status" value="1"/>
</dbReference>
<dbReference type="GO" id="GO:0003700">
    <property type="term" value="F:DNA-binding transcription factor activity"/>
    <property type="evidence" value="ECO:0007669"/>
    <property type="project" value="TreeGrafter"/>
</dbReference>
<organism evidence="8 9">
    <name type="scientific">Desulfotomaculum copahuensis</name>
    <dbReference type="NCBI Taxonomy" id="1838280"/>
    <lineage>
        <taxon>Bacteria</taxon>
        <taxon>Bacillati</taxon>
        <taxon>Bacillota</taxon>
        <taxon>Clostridia</taxon>
        <taxon>Eubacteriales</taxon>
        <taxon>Desulfotomaculaceae</taxon>
        <taxon>Desulfotomaculum</taxon>
    </lineage>
</organism>
<evidence type="ECO:0000256" key="3">
    <source>
        <dbReference type="ARBA" id="ARBA00023163"/>
    </source>
</evidence>
<dbReference type="FunFam" id="1.10.10.10:FF:000056">
    <property type="entry name" value="IclR family transcriptional regulator"/>
    <property type="match status" value="1"/>
</dbReference>
<comment type="function">
    <text evidence="4">May be an activator protein for the gylABX operon.</text>
</comment>
<dbReference type="SUPFAM" id="SSF46785">
    <property type="entry name" value="Winged helix' DNA-binding domain"/>
    <property type="match status" value="1"/>
</dbReference>
<dbReference type="STRING" id="1838280.A6M21_02890"/>
<evidence type="ECO:0000256" key="1">
    <source>
        <dbReference type="ARBA" id="ARBA00023015"/>
    </source>
</evidence>
<dbReference type="PROSITE" id="PS51078">
    <property type="entry name" value="ICLR_ED"/>
    <property type="match status" value="1"/>
</dbReference>
<evidence type="ECO:0000313" key="9">
    <source>
        <dbReference type="Proteomes" id="UP000078532"/>
    </source>
</evidence>
<dbReference type="Proteomes" id="UP000078532">
    <property type="component" value="Unassembled WGS sequence"/>
</dbReference>
<evidence type="ECO:0000313" key="8">
    <source>
        <dbReference type="EMBL" id="OAT86544.1"/>
    </source>
</evidence>
<evidence type="ECO:0000259" key="7">
    <source>
        <dbReference type="PROSITE" id="PS51078"/>
    </source>
</evidence>
<keyword evidence="3" id="KW-0804">Transcription</keyword>
<dbReference type="OrthoDB" id="9791752at2"/>
<dbReference type="PANTHER" id="PTHR30136">
    <property type="entry name" value="HELIX-TURN-HELIX TRANSCRIPTIONAL REGULATOR, ICLR FAMILY"/>
    <property type="match status" value="1"/>
</dbReference>
<dbReference type="PROSITE" id="PS51077">
    <property type="entry name" value="HTH_ICLR"/>
    <property type="match status" value="1"/>
</dbReference>